<comment type="caution">
    <text evidence="1">The sequence shown here is derived from an EMBL/GenBank/DDBJ whole genome shotgun (WGS) entry which is preliminary data.</text>
</comment>
<name>A0AAN8HX75_9TELE</name>
<evidence type="ECO:0000313" key="1">
    <source>
        <dbReference type="EMBL" id="KAK5931701.1"/>
    </source>
</evidence>
<dbReference type="Proteomes" id="UP001335648">
    <property type="component" value="Unassembled WGS sequence"/>
</dbReference>
<sequence>MATTFLSLLLSQPTSNVDIAEASARLKALLAGFSHRCLHRSGRCFNVEVLPRLKCQVCWSSRDTQADEAPVDRCVWLCGDIGFC</sequence>
<dbReference type="EMBL" id="JAULUE010000002">
    <property type="protein sequence ID" value="KAK5931701.1"/>
    <property type="molecule type" value="Genomic_DNA"/>
</dbReference>
<proteinExistence type="predicted"/>
<gene>
    <name evidence="1" type="ORF">CesoFtcFv8_000031</name>
</gene>
<organism evidence="1 2">
    <name type="scientific">Champsocephalus esox</name>
    <name type="common">pike icefish</name>
    <dbReference type="NCBI Taxonomy" id="159716"/>
    <lineage>
        <taxon>Eukaryota</taxon>
        <taxon>Metazoa</taxon>
        <taxon>Chordata</taxon>
        <taxon>Craniata</taxon>
        <taxon>Vertebrata</taxon>
        <taxon>Euteleostomi</taxon>
        <taxon>Actinopterygii</taxon>
        <taxon>Neopterygii</taxon>
        <taxon>Teleostei</taxon>
        <taxon>Neoteleostei</taxon>
        <taxon>Acanthomorphata</taxon>
        <taxon>Eupercaria</taxon>
        <taxon>Perciformes</taxon>
        <taxon>Notothenioidei</taxon>
        <taxon>Channichthyidae</taxon>
        <taxon>Champsocephalus</taxon>
    </lineage>
</organism>
<evidence type="ECO:0000313" key="2">
    <source>
        <dbReference type="Proteomes" id="UP001335648"/>
    </source>
</evidence>
<accession>A0AAN8HX75</accession>
<reference evidence="1 2" key="1">
    <citation type="journal article" date="2023" name="Mol. Biol. Evol.">
        <title>Genomics of Secondarily Temperate Adaptation in the Only Non-Antarctic Icefish.</title>
        <authorList>
            <person name="Rivera-Colon A.G."/>
            <person name="Rayamajhi N."/>
            <person name="Minhas B.F."/>
            <person name="Madrigal G."/>
            <person name="Bilyk K.T."/>
            <person name="Yoon V."/>
            <person name="Hune M."/>
            <person name="Gregory S."/>
            <person name="Cheng C.H.C."/>
            <person name="Catchen J.M."/>
        </authorList>
    </citation>
    <scope>NUCLEOTIDE SEQUENCE [LARGE SCALE GENOMIC DNA]</scope>
    <source>
        <strain evidence="1">JC2023a</strain>
    </source>
</reference>
<keyword evidence="2" id="KW-1185">Reference proteome</keyword>
<dbReference type="AlphaFoldDB" id="A0AAN8HX75"/>
<protein>
    <submittedName>
        <fullName evidence="1">Uncharacterized protein</fullName>
    </submittedName>
</protein>